<evidence type="ECO:0008006" key="3">
    <source>
        <dbReference type="Google" id="ProtNLM"/>
    </source>
</evidence>
<accession>A0A931FXY6</accession>
<proteinExistence type="predicted"/>
<evidence type="ECO:0000313" key="2">
    <source>
        <dbReference type="Proteomes" id="UP000598146"/>
    </source>
</evidence>
<reference evidence="1" key="1">
    <citation type="submission" date="2020-11" db="EMBL/GenBank/DDBJ databases">
        <title>Isolation and identification of active actinomycetes.</title>
        <authorList>
            <person name="Sun X."/>
        </authorList>
    </citation>
    <scope>NUCLEOTIDE SEQUENCE</scope>
    <source>
        <strain evidence="1">NEAU-A11</strain>
    </source>
</reference>
<dbReference type="AlphaFoldDB" id="A0A931FXY6"/>
<name>A0A931FXY6_9ACTN</name>
<keyword evidence="2" id="KW-1185">Reference proteome</keyword>
<dbReference type="InterPro" id="IPR024520">
    <property type="entry name" value="DUF3558"/>
</dbReference>
<dbReference type="EMBL" id="JADQTO010000007">
    <property type="protein sequence ID" value="MBG0563217.1"/>
    <property type="molecule type" value="Genomic_DNA"/>
</dbReference>
<gene>
    <name evidence="1" type="ORF">I4J89_17355</name>
</gene>
<dbReference type="PROSITE" id="PS51257">
    <property type="entry name" value="PROKAR_LIPOPROTEIN"/>
    <property type="match status" value="1"/>
</dbReference>
<sequence>MSKRIVAVGAAVLLSAGCGGEDPAPTWQAPPSPAAPTSAAPARLAKITSACDLLPAAKVIDLLGGNGQTKLSGRELPREKRENGNVWRHCGYGRGGNEPFRLSVATMPDRADTVDETIDAVAEAAGNGSKRIEGLGSAAVGYTEGEGRSVMAVAPYQKELRVVQFTGPALVPQDKLAEVVRQVIGKI</sequence>
<evidence type="ECO:0000313" key="1">
    <source>
        <dbReference type="EMBL" id="MBG0563217.1"/>
    </source>
</evidence>
<organism evidence="1 2">
    <name type="scientific">Actinoplanes aureus</name>
    <dbReference type="NCBI Taxonomy" id="2792083"/>
    <lineage>
        <taxon>Bacteria</taxon>
        <taxon>Bacillati</taxon>
        <taxon>Actinomycetota</taxon>
        <taxon>Actinomycetes</taxon>
        <taxon>Micromonosporales</taxon>
        <taxon>Micromonosporaceae</taxon>
        <taxon>Actinoplanes</taxon>
    </lineage>
</organism>
<dbReference type="Pfam" id="PF12079">
    <property type="entry name" value="DUF3558"/>
    <property type="match status" value="1"/>
</dbReference>
<protein>
    <recommendedName>
        <fullName evidence="3">DUF3558 domain-containing protein</fullName>
    </recommendedName>
</protein>
<dbReference type="Proteomes" id="UP000598146">
    <property type="component" value="Unassembled WGS sequence"/>
</dbReference>
<dbReference type="RefSeq" id="WP_196415013.1">
    <property type="nucleotide sequence ID" value="NZ_JADQTO010000007.1"/>
</dbReference>
<comment type="caution">
    <text evidence="1">The sequence shown here is derived from an EMBL/GenBank/DDBJ whole genome shotgun (WGS) entry which is preliminary data.</text>
</comment>